<keyword evidence="1" id="KW-0812">Transmembrane</keyword>
<proteinExistence type="predicted"/>
<evidence type="ECO:0000313" key="3">
    <source>
        <dbReference type="Proteomes" id="UP000005953"/>
    </source>
</evidence>
<gene>
    <name evidence="2" type="ORF">MED297_04472</name>
</gene>
<protein>
    <submittedName>
        <fullName evidence="2">Uncharacterized protein</fullName>
    </submittedName>
</protein>
<dbReference type="AlphaFoldDB" id="A4BG99"/>
<feature type="transmembrane region" description="Helical" evidence="1">
    <location>
        <begin position="51"/>
        <end position="71"/>
    </location>
</feature>
<dbReference type="EMBL" id="AAOE01000015">
    <property type="protein sequence ID" value="EAR08894.1"/>
    <property type="molecule type" value="Genomic_DNA"/>
</dbReference>
<dbReference type="Proteomes" id="UP000005953">
    <property type="component" value="Unassembled WGS sequence"/>
</dbReference>
<comment type="caution">
    <text evidence="2">The sequence shown here is derived from an EMBL/GenBank/DDBJ whole genome shotgun (WGS) entry which is preliminary data.</text>
</comment>
<keyword evidence="1" id="KW-0472">Membrane</keyword>
<dbReference type="HOGENOM" id="CLU_2466802_0_0_6"/>
<evidence type="ECO:0000256" key="1">
    <source>
        <dbReference type="SAM" id="Phobius"/>
    </source>
</evidence>
<evidence type="ECO:0000313" key="2">
    <source>
        <dbReference type="EMBL" id="EAR08894.1"/>
    </source>
</evidence>
<organism evidence="2 3">
    <name type="scientific">Reinekea blandensis MED297</name>
    <dbReference type="NCBI Taxonomy" id="314283"/>
    <lineage>
        <taxon>Bacteria</taxon>
        <taxon>Pseudomonadati</taxon>
        <taxon>Pseudomonadota</taxon>
        <taxon>Gammaproteobacteria</taxon>
        <taxon>Oceanospirillales</taxon>
        <taxon>Saccharospirillaceae</taxon>
        <taxon>Reinekea</taxon>
    </lineage>
</organism>
<keyword evidence="3" id="KW-1185">Reference proteome</keyword>
<sequence length="88" mass="10196">MKKFWVKVEALLLLLGFLALCLHVAYKIYVGEGTHQYSNFFGLKFNYLGVAVLILALPFVVILGRVIEWIANRHERALLKKYNRDSNK</sequence>
<dbReference type="STRING" id="314283.MED297_04472"/>
<name>A4BG99_9GAMM</name>
<reference evidence="2 3" key="1">
    <citation type="submission" date="2006-02" db="EMBL/GenBank/DDBJ databases">
        <authorList>
            <person name="Pinhassi J."/>
            <person name="Pedros-Alio C."/>
            <person name="Ferriera S."/>
            <person name="Johnson J."/>
            <person name="Kravitz S."/>
            <person name="Halpern A."/>
            <person name="Remington K."/>
            <person name="Beeson K."/>
            <person name="Tran B."/>
            <person name="Rogers Y.-H."/>
            <person name="Friedman R."/>
            <person name="Venter J.C."/>
        </authorList>
    </citation>
    <scope>NUCLEOTIDE SEQUENCE [LARGE SCALE GENOMIC DNA]</scope>
    <source>
        <strain evidence="2 3">MED297</strain>
    </source>
</reference>
<keyword evidence="1" id="KW-1133">Transmembrane helix</keyword>
<accession>A4BG99</accession>